<sequence>MKFPNKVIPYQASILAKFPVLLVHLEQQDMKPADLYKKVKSKVSDVGEFLEILDCLYALGKIELNREGSALHYVG</sequence>
<comment type="caution">
    <text evidence="1">The sequence shown here is derived from an EMBL/GenBank/DDBJ whole genome shotgun (WGS) entry which is preliminary data.</text>
</comment>
<evidence type="ECO:0000313" key="2">
    <source>
        <dbReference type="Proteomes" id="UP000017747"/>
    </source>
</evidence>
<protein>
    <submittedName>
        <fullName evidence="1">Uncharacterized protein</fullName>
    </submittedName>
</protein>
<keyword evidence="2" id="KW-1185">Reference proteome</keyword>
<proteinExistence type="predicted"/>
<dbReference type="OrthoDB" id="3268378at2"/>
<dbReference type="InterPro" id="IPR046900">
    <property type="entry name" value="ABC-3C_MC7"/>
</dbReference>
<dbReference type="eggNOG" id="ENOG5033AU1">
    <property type="taxonomic scope" value="Bacteria"/>
</dbReference>
<organism evidence="1 2">
    <name type="scientific">Youngiibacter fragilis 232.1</name>
    <dbReference type="NCBI Taxonomy" id="994573"/>
    <lineage>
        <taxon>Bacteria</taxon>
        <taxon>Bacillati</taxon>
        <taxon>Bacillota</taxon>
        <taxon>Clostridia</taxon>
        <taxon>Eubacteriales</taxon>
        <taxon>Clostridiaceae</taxon>
        <taxon>Youngiibacter</taxon>
    </lineage>
</organism>
<name>V7I313_9CLOT</name>
<gene>
    <name evidence="1" type="ORF">T472_0211170</name>
</gene>
<dbReference type="Pfam" id="PF20292">
    <property type="entry name" value="MC7"/>
    <property type="match status" value="1"/>
</dbReference>
<dbReference type="AlphaFoldDB" id="V7I313"/>
<dbReference type="RefSeq" id="WP_023387337.1">
    <property type="nucleotide sequence ID" value="NZ_AXUN02000179.1"/>
</dbReference>
<dbReference type="Proteomes" id="UP000017747">
    <property type="component" value="Unassembled WGS sequence"/>
</dbReference>
<dbReference type="EMBL" id="AXUN02000179">
    <property type="protein sequence ID" value="ETA80615.1"/>
    <property type="molecule type" value="Genomic_DNA"/>
</dbReference>
<evidence type="ECO:0000313" key="1">
    <source>
        <dbReference type="EMBL" id="ETA80615.1"/>
    </source>
</evidence>
<reference evidence="1 2" key="1">
    <citation type="journal article" date="2014" name="Genome Announc.">
        <title>Genome Sequence of Youngiibacter fragilis, the Type Strain of the Genus Youngiibacter.</title>
        <authorList>
            <person name="Wawrik C.B."/>
            <person name="Callaghan A.V."/>
            <person name="Stamps B.W."/>
            <person name="Wawrik B."/>
        </authorList>
    </citation>
    <scope>NUCLEOTIDE SEQUENCE [LARGE SCALE GENOMIC DNA]</scope>
    <source>
        <strain evidence="1 2">232.1</strain>
    </source>
</reference>
<dbReference type="STRING" id="994573.T472_0211170"/>
<accession>V7I313</accession>